<feature type="domain" description="M23ase beta-sheet core" evidence="2">
    <location>
        <begin position="248"/>
        <end position="341"/>
    </location>
</feature>
<dbReference type="PANTHER" id="PTHR21666:SF270">
    <property type="entry name" value="MUREIN HYDROLASE ACTIVATOR ENVC"/>
    <property type="match status" value="1"/>
</dbReference>
<evidence type="ECO:0000259" key="2">
    <source>
        <dbReference type="Pfam" id="PF01551"/>
    </source>
</evidence>
<dbReference type="InterPro" id="IPR016047">
    <property type="entry name" value="M23ase_b-sheet_dom"/>
</dbReference>
<protein>
    <submittedName>
        <fullName evidence="4">Peptidase M23</fullName>
    </submittedName>
</protein>
<gene>
    <name evidence="4" type="ORF">Dthio_PD0526</name>
</gene>
<evidence type="ECO:0000313" key="5">
    <source>
        <dbReference type="Proteomes" id="UP000005496"/>
    </source>
</evidence>
<organism evidence="4 5">
    <name type="scientific">Desulfonatronospira thiodismutans ASO3-1</name>
    <dbReference type="NCBI Taxonomy" id="555779"/>
    <lineage>
        <taxon>Bacteria</taxon>
        <taxon>Pseudomonadati</taxon>
        <taxon>Thermodesulfobacteriota</taxon>
        <taxon>Desulfovibrionia</taxon>
        <taxon>Desulfovibrionales</taxon>
        <taxon>Desulfonatronovibrionaceae</taxon>
        <taxon>Desulfonatronospira</taxon>
    </lineage>
</organism>
<feature type="domain" description="Flagellar protein FlgJ N-terminal" evidence="3">
    <location>
        <begin position="60"/>
        <end position="106"/>
    </location>
</feature>
<dbReference type="OrthoDB" id="9796740at2"/>
<feature type="region of interest" description="Disordered" evidence="1">
    <location>
        <begin position="1"/>
        <end position="43"/>
    </location>
</feature>
<feature type="compositionally biased region" description="Polar residues" evidence="1">
    <location>
        <begin position="1"/>
        <end position="18"/>
    </location>
</feature>
<dbReference type="EMBL" id="ACJN02000003">
    <property type="protein sequence ID" value="EFI33200.1"/>
    <property type="molecule type" value="Genomic_DNA"/>
</dbReference>
<sequence length="359" mass="39791">MSSAISNQGMDQLHQGRSSSRDAEVKSLQDRFGSGKGDKEELRKASQEFEAIFIQRMWEQMRETVPQDGYLHSDEKEMYMSMFDEKVSVEMAKSGGIGLADMIFDQLSGQVEKSNMDASSDTLPSMGQEPQGQNFPTLEEEDNPRDDTEHNLRVQRILDMNIPSDRKAEMLAGQIEAAFGGKKPEVPELKPASEPPDSLESLEAAQPVEKDGEDDPQSLPPLQYPVQGQVSSDFGWREDPFTGEQAWHAGIDFAVEEGTPVKAGWPGEVVFADKDGGYGNKVILEHPNGWKTVYAHNSKNLVQEGDRVDQGQEIARSGNTGRSTGPHLHFEVRQGDMAWDPNLIKDRMLAGLDIGHTES</sequence>
<comment type="caution">
    <text evidence="4">The sequence shown here is derived from an EMBL/GenBank/DDBJ whole genome shotgun (WGS) entry which is preliminary data.</text>
</comment>
<dbReference type="Proteomes" id="UP000005496">
    <property type="component" value="Unassembled WGS sequence"/>
</dbReference>
<dbReference type="RefSeq" id="WP_008870558.1">
    <property type="nucleotide sequence ID" value="NZ_ACJN02000003.1"/>
</dbReference>
<feature type="compositionally biased region" description="Polar residues" evidence="1">
    <location>
        <begin position="112"/>
        <end position="136"/>
    </location>
</feature>
<dbReference type="Pfam" id="PF10135">
    <property type="entry name" value="Rod-binding"/>
    <property type="match status" value="1"/>
</dbReference>
<dbReference type="AlphaFoldDB" id="D6SR84"/>
<proteinExistence type="predicted"/>
<dbReference type="GO" id="GO:0004222">
    <property type="term" value="F:metalloendopeptidase activity"/>
    <property type="evidence" value="ECO:0007669"/>
    <property type="project" value="TreeGrafter"/>
</dbReference>
<dbReference type="InterPro" id="IPR011055">
    <property type="entry name" value="Dup_hybrid_motif"/>
</dbReference>
<evidence type="ECO:0000256" key="1">
    <source>
        <dbReference type="SAM" id="MobiDB-lite"/>
    </source>
</evidence>
<accession>D6SR84</accession>
<dbReference type="InterPro" id="IPR019301">
    <property type="entry name" value="Flagellar_prot_FlgJ_N"/>
</dbReference>
<feature type="compositionally biased region" description="Basic and acidic residues" evidence="1">
    <location>
        <begin position="19"/>
        <end position="29"/>
    </location>
</feature>
<evidence type="ECO:0000313" key="4">
    <source>
        <dbReference type="EMBL" id="EFI33200.1"/>
    </source>
</evidence>
<dbReference type="eggNOG" id="COG0739">
    <property type="taxonomic scope" value="Bacteria"/>
</dbReference>
<dbReference type="Pfam" id="PF01551">
    <property type="entry name" value="Peptidase_M23"/>
    <property type="match status" value="1"/>
</dbReference>
<dbReference type="PRINTS" id="PR01002">
    <property type="entry name" value="FLGFLGJ"/>
</dbReference>
<feature type="region of interest" description="Disordered" evidence="1">
    <location>
        <begin position="112"/>
        <end position="154"/>
    </location>
</feature>
<name>D6SR84_9BACT</name>
<feature type="region of interest" description="Disordered" evidence="1">
    <location>
        <begin position="182"/>
        <end position="201"/>
    </location>
</feature>
<dbReference type="eggNOG" id="COG3951">
    <property type="taxonomic scope" value="Bacteria"/>
</dbReference>
<keyword evidence="5" id="KW-1185">Reference proteome</keyword>
<dbReference type="SUPFAM" id="SSF51261">
    <property type="entry name" value="Duplicated hybrid motif"/>
    <property type="match status" value="1"/>
</dbReference>
<dbReference type="MEROPS" id="M23.009"/>
<evidence type="ECO:0000259" key="3">
    <source>
        <dbReference type="Pfam" id="PF10135"/>
    </source>
</evidence>
<dbReference type="CDD" id="cd12797">
    <property type="entry name" value="M23_peptidase"/>
    <property type="match status" value="1"/>
</dbReference>
<reference evidence="4" key="1">
    <citation type="submission" date="2010-05" db="EMBL/GenBank/DDBJ databases">
        <title>The draft genome of Desulfonatronospira thiodismutans ASO3-1.</title>
        <authorList>
            <consortium name="US DOE Joint Genome Institute (JGI-PGF)"/>
            <person name="Lucas S."/>
            <person name="Copeland A."/>
            <person name="Lapidus A."/>
            <person name="Cheng J.-F."/>
            <person name="Bruce D."/>
            <person name="Goodwin L."/>
            <person name="Pitluck S."/>
            <person name="Chertkov O."/>
            <person name="Brettin T."/>
            <person name="Detter J.C."/>
            <person name="Han C."/>
            <person name="Land M.L."/>
            <person name="Hauser L."/>
            <person name="Kyrpides N."/>
            <person name="Mikhailova N."/>
            <person name="Muyzer G."/>
            <person name="Woyke T."/>
        </authorList>
    </citation>
    <scope>NUCLEOTIDE SEQUENCE [LARGE SCALE GENOMIC DNA]</scope>
    <source>
        <strain evidence="4">ASO3-1</strain>
    </source>
</reference>
<dbReference type="Gene3D" id="2.70.70.10">
    <property type="entry name" value="Glucose Permease (Domain IIA)"/>
    <property type="match status" value="1"/>
</dbReference>
<dbReference type="PANTHER" id="PTHR21666">
    <property type="entry name" value="PEPTIDASE-RELATED"/>
    <property type="match status" value="1"/>
</dbReference>
<feature type="region of interest" description="Disordered" evidence="1">
    <location>
        <begin position="206"/>
        <end position="234"/>
    </location>
</feature>
<dbReference type="InterPro" id="IPR050570">
    <property type="entry name" value="Cell_wall_metabolism_enzyme"/>
</dbReference>